<feature type="compositionally biased region" description="Basic and acidic residues" evidence="1">
    <location>
        <begin position="732"/>
        <end position="756"/>
    </location>
</feature>
<feature type="region of interest" description="Disordered" evidence="1">
    <location>
        <begin position="280"/>
        <end position="314"/>
    </location>
</feature>
<evidence type="ECO:0000313" key="3">
    <source>
        <dbReference type="Proteomes" id="UP001233999"/>
    </source>
</evidence>
<protein>
    <submittedName>
        <fullName evidence="2">Uncharacterized protein</fullName>
    </submittedName>
</protein>
<feature type="region of interest" description="Disordered" evidence="1">
    <location>
        <begin position="705"/>
        <end position="778"/>
    </location>
</feature>
<reference evidence="2" key="1">
    <citation type="journal article" date="2023" name="IScience">
        <title>Live-bearing cockroach genome reveals convergent evolutionary mechanisms linked to viviparity in insects and beyond.</title>
        <authorList>
            <person name="Fouks B."/>
            <person name="Harrison M.C."/>
            <person name="Mikhailova A.A."/>
            <person name="Marchal E."/>
            <person name="English S."/>
            <person name="Carruthers M."/>
            <person name="Jennings E.C."/>
            <person name="Chiamaka E.L."/>
            <person name="Frigard R.A."/>
            <person name="Pippel M."/>
            <person name="Attardo G.M."/>
            <person name="Benoit J.B."/>
            <person name="Bornberg-Bauer E."/>
            <person name="Tobe S.S."/>
        </authorList>
    </citation>
    <scope>NUCLEOTIDE SEQUENCE</scope>
    <source>
        <strain evidence="2">Stay&amp;Tobe</strain>
    </source>
</reference>
<comment type="caution">
    <text evidence="2">The sequence shown here is derived from an EMBL/GenBank/DDBJ whole genome shotgun (WGS) entry which is preliminary data.</text>
</comment>
<proteinExistence type="predicted"/>
<keyword evidence="3" id="KW-1185">Reference proteome</keyword>
<reference evidence="2" key="2">
    <citation type="submission" date="2023-05" db="EMBL/GenBank/DDBJ databases">
        <authorList>
            <person name="Fouks B."/>
        </authorList>
    </citation>
    <scope>NUCLEOTIDE SEQUENCE</scope>
    <source>
        <strain evidence="2">Stay&amp;Tobe</strain>
        <tissue evidence="2">Testes</tissue>
    </source>
</reference>
<organism evidence="2 3">
    <name type="scientific">Diploptera punctata</name>
    <name type="common">Pacific beetle cockroach</name>
    <dbReference type="NCBI Taxonomy" id="6984"/>
    <lineage>
        <taxon>Eukaryota</taxon>
        <taxon>Metazoa</taxon>
        <taxon>Ecdysozoa</taxon>
        <taxon>Arthropoda</taxon>
        <taxon>Hexapoda</taxon>
        <taxon>Insecta</taxon>
        <taxon>Pterygota</taxon>
        <taxon>Neoptera</taxon>
        <taxon>Polyneoptera</taxon>
        <taxon>Dictyoptera</taxon>
        <taxon>Blattodea</taxon>
        <taxon>Blaberoidea</taxon>
        <taxon>Blaberidae</taxon>
        <taxon>Diplopterinae</taxon>
        <taxon>Diploptera</taxon>
    </lineage>
</organism>
<sequence>IMAERVMPTSEHRPQESAQTMSYSGQGVVGSPTSLAENFDTAFSSTVDRPPHNTEYRNVAGADRYDTARRKRVLEEGDRAMPVELKVKKGNHSRTSEGASCSFTETPELEHPRTFYHPELKRPRTCCPPVSVGPLPIKKRKFMYAPAGETEPGHHVVEQEVTVPPPPQQVPVQPQVFPGSSGTQLPHNLIEDGPSAPDHLLLRSDSDETEDDSDIDVVTVQFEQSQPRHPVTVVDLTQESDEEILDAAQHPAVSTAPPESPAASHFIPCSPPPRVVPSLVSPSSQYQYSGSEPAEVPSAPDHLLSSCDSDETDDGSDIEVVTVQFEQSQPRDPVTVVYLTQESDEEILDAAQHPAVSTAPPESPAASYFIPCSPPPRVVPSLVSLSSQYQYSGSEPAEVPSAPDHLLSSCDSDETDDDSDIEVVTVQFEQSQPRDPVTVVHLTQESDEEILDAAQHPAVSTAPPESPATSHFIPCSPPPRVVPSLVSLSSQYQYSGSEPAEVPSTPDHLLLRSDSNETEDDSDITVQFEQSQRRHPVTVVDLTQESDEEILDAAQHPAVSTAPPESPAASHFIPCSPSPRVVPPVVSPFRLPSSQYQYSGSEPAEVPSAPDHLMSSCDSDETDDDSDIEVVTVQFEQSQPRDPVTVVYLTQVLDEEILDAAQHPAVSTAPPESPAASHIIPCSPPPRVVPPLVSPFRVASSQYQCTGSEPAEVPSAPQPTADHRYNSTQSHPLRESMHARDEHMPETERRLRDTRATPRPVDYSQQPPVPTPHQPTVYSHPEGRSAMIPPPMVSVAPSLQAPDEQLMPIHHRNPTLEESRQRLHQWMYGNHLHVRALSPQPQEPVFPAEQLMPIHRWHTPV</sequence>
<name>A0AAD8EGS8_DIPPU</name>
<dbReference type="Proteomes" id="UP001233999">
    <property type="component" value="Unassembled WGS sequence"/>
</dbReference>
<feature type="region of interest" description="Disordered" evidence="1">
    <location>
        <begin position="1"/>
        <end position="63"/>
    </location>
</feature>
<feature type="region of interest" description="Disordered" evidence="1">
    <location>
        <begin position="596"/>
        <end position="625"/>
    </location>
</feature>
<feature type="compositionally biased region" description="Polar residues" evidence="1">
    <location>
        <begin position="16"/>
        <end position="47"/>
    </location>
</feature>
<feature type="region of interest" description="Disordered" evidence="1">
    <location>
        <begin position="493"/>
        <end position="522"/>
    </location>
</feature>
<gene>
    <name evidence="2" type="ORF">L9F63_027970</name>
</gene>
<evidence type="ECO:0000256" key="1">
    <source>
        <dbReference type="SAM" id="MobiDB-lite"/>
    </source>
</evidence>
<evidence type="ECO:0000313" key="2">
    <source>
        <dbReference type="EMBL" id="KAJ9589768.1"/>
    </source>
</evidence>
<dbReference type="AlphaFoldDB" id="A0AAD8EGS8"/>
<feature type="non-terminal residue" evidence="2">
    <location>
        <position position="861"/>
    </location>
</feature>
<dbReference type="EMBL" id="JASPKZ010004897">
    <property type="protein sequence ID" value="KAJ9589768.1"/>
    <property type="molecule type" value="Genomic_DNA"/>
</dbReference>
<accession>A0AAD8EGS8</accession>
<feature type="region of interest" description="Disordered" evidence="1">
    <location>
        <begin position="393"/>
        <end position="418"/>
    </location>
</feature>